<feature type="domain" description="Peptidase S8/S53" evidence="2">
    <location>
        <begin position="65"/>
        <end position="443"/>
    </location>
</feature>
<dbReference type="Pfam" id="PF00082">
    <property type="entry name" value="Peptidase_S8"/>
    <property type="match status" value="1"/>
</dbReference>
<evidence type="ECO:0000259" key="2">
    <source>
        <dbReference type="Pfam" id="PF00082"/>
    </source>
</evidence>
<evidence type="ECO:0000313" key="3">
    <source>
        <dbReference type="EMBL" id="WGI36781.1"/>
    </source>
</evidence>
<reference evidence="3" key="1">
    <citation type="submission" date="2023-04" db="EMBL/GenBank/DDBJ databases">
        <title>Completed genome of Mycoplasma lagogenitalium type strain 12MS.</title>
        <authorList>
            <person name="Spergser J."/>
        </authorList>
    </citation>
    <scope>NUCLEOTIDE SEQUENCE</scope>
    <source>
        <strain evidence="3">12MS</strain>
    </source>
</reference>
<keyword evidence="1" id="KW-0732">Signal</keyword>
<feature type="signal peptide" evidence="1">
    <location>
        <begin position="1"/>
        <end position="20"/>
    </location>
</feature>
<evidence type="ECO:0000256" key="1">
    <source>
        <dbReference type="SAM" id="SignalP"/>
    </source>
</evidence>
<name>A0ABY8LWH9_9BACT</name>
<dbReference type="EMBL" id="CP122979">
    <property type="protein sequence ID" value="WGI36781.1"/>
    <property type="molecule type" value="Genomic_DNA"/>
</dbReference>
<dbReference type="RefSeq" id="WP_280102083.1">
    <property type="nucleotide sequence ID" value="NZ_CP122979.1"/>
</dbReference>
<dbReference type="Gene3D" id="3.40.50.200">
    <property type="entry name" value="Peptidase S8/S53 domain"/>
    <property type="match status" value="1"/>
</dbReference>
<protein>
    <submittedName>
        <fullName evidence="3">S8 family serine peptidase</fullName>
    </submittedName>
</protein>
<evidence type="ECO:0000313" key="4">
    <source>
        <dbReference type="Proteomes" id="UP001179842"/>
    </source>
</evidence>
<sequence length="616" mass="72154">MKLKKIFKKIAITLPLVALPTVGISYSYNNNSTKIVRNVDKYNFIHKKLWDHLNIKNNEFIYEPIKIGIIDGGLVDSNFLKFNNNTISEIDLKQKYYLKNNPNRLNKNNVIYNQQENTEIKKTFEDAWKDNKHATEIASIIGSDSGIFKNAVFYSTTYNENGDESDLEILRRNLEFFKNNNVKFINMSYGFANFEEWTKFFYKVSHQISNKNINFEDLKKYNDNLKNAIELNWKLDYEEQAALLDEYAYKEDMKFFISVGNSKIEFPKIKEMNKKMISIIENYFLDNKSINFNIKAILNSILEKSKLITNDDKLFLKQAKIKKSKNTFIIGAYNMNDGKIENFSEGNMLNWRNSPLGVAPDKFSKETLLLNDQYFSTKTSFDDPSIYKWSGTSFSAPVVLTLSALISKLNNKEYKVAELKAALLASFKLSSEEEKNADQYGYGKISWDRLKFYINKVRKIEKKDLVDGYKFDSGYMNRTKRKYLFVFSNLAVVHESLPLENPNSISKYFINDEEAKKYISPFNVILENYTALSSKKMYELTRLTGYGGIEWSTHLKIYENATKKIGSYEPSIPMKYKIHFQKEKKYSYFTEKVIEKGLYYILDTNEITQEEYIPYE</sequence>
<gene>
    <name evidence="3" type="ORF">QEG99_00625</name>
</gene>
<accession>A0ABY8LWH9</accession>
<proteinExistence type="predicted"/>
<dbReference type="InterPro" id="IPR000209">
    <property type="entry name" value="Peptidase_S8/S53_dom"/>
</dbReference>
<organism evidence="3 4">
    <name type="scientific">Mesomycoplasma lagogenitalium</name>
    <dbReference type="NCBI Taxonomy" id="171286"/>
    <lineage>
        <taxon>Bacteria</taxon>
        <taxon>Bacillati</taxon>
        <taxon>Mycoplasmatota</taxon>
        <taxon>Mycoplasmoidales</taxon>
        <taxon>Metamycoplasmataceae</taxon>
        <taxon>Mesomycoplasma</taxon>
    </lineage>
</organism>
<dbReference type="InterPro" id="IPR036852">
    <property type="entry name" value="Peptidase_S8/S53_dom_sf"/>
</dbReference>
<dbReference type="Proteomes" id="UP001179842">
    <property type="component" value="Chromosome"/>
</dbReference>
<feature type="chain" id="PRO_5045151356" evidence="1">
    <location>
        <begin position="21"/>
        <end position="616"/>
    </location>
</feature>
<keyword evidence="4" id="KW-1185">Reference proteome</keyword>
<dbReference type="SUPFAM" id="SSF52743">
    <property type="entry name" value="Subtilisin-like"/>
    <property type="match status" value="1"/>
</dbReference>